<keyword evidence="4" id="KW-1185">Reference proteome</keyword>
<dbReference type="Pfam" id="PF14451">
    <property type="entry name" value="Ub-Mut7C"/>
    <property type="match status" value="1"/>
</dbReference>
<dbReference type="AlphaFoldDB" id="A0A1E7LB99"/>
<dbReference type="InterPro" id="IPR002782">
    <property type="entry name" value="Mut7-C_RNAse_dom"/>
</dbReference>
<evidence type="ECO:0000313" key="3">
    <source>
        <dbReference type="EMBL" id="OEV13489.1"/>
    </source>
</evidence>
<proteinExistence type="predicted"/>
<dbReference type="PANTHER" id="PTHR39081">
    <property type="entry name" value="MUT7-C DOMAIN-CONTAINING PROTEIN"/>
    <property type="match status" value="1"/>
</dbReference>
<gene>
    <name evidence="3" type="ORF">AN218_03440</name>
</gene>
<sequence>MTPAQIRLRFAGGLRFFLAARHRRSGAAYVPYDGTSTLGHVVQSLGVPLTEVGPLTVHGPREEGAGRQVDPAYRPQEAETADVGVAPRPQSVEGPWPPRFLLDVHLGALARRLRLVGLDAAYGNDASDDRLVAHADDERRLLLTQDRGLLLRRALWLGAYVRGARPDAQLLDVLDRFAPPLTPWTRCMACNGTLEAVEKAEVEPLLPPGTRRTYDTFMRCRSCARLYWRGAHSGRLESLVERAYEAAASRPPGAPDPSHGTEPA</sequence>
<comment type="caution">
    <text evidence="3">The sequence shown here is derived from an EMBL/GenBank/DDBJ whole genome shotgun (WGS) entry which is preliminary data.</text>
</comment>
<reference evidence="3 4" key="1">
    <citation type="journal article" date="2016" name="Front. Microbiol.">
        <title>Comparative Genomics Analysis of Streptomyces Species Reveals Their Adaptation to the Marine Environment and Their Diversity at the Genomic Level.</title>
        <authorList>
            <person name="Tian X."/>
            <person name="Zhang Z."/>
            <person name="Yang T."/>
            <person name="Chen M."/>
            <person name="Li J."/>
            <person name="Chen F."/>
            <person name="Yang J."/>
            <person name="Li W."/>
            <person name="Zhang B."/>
            <person name="Zhang Z."/>
            <person name="Wu J."/>
            <person name="Zhang C."/>
            <person name="Long L."/>
            <person name="Xiao J."/>
        </authorList>
    </citation>
    <scope>NUCLEOTIDE SEQUENCE [LARGE SCALE GENOMIC DNA]</scope>
    <source>
        <strain evidence="3 4">SCSIO 10429</strain>
    </source>
</reference>
<evidence type="ECO:0008006" key="5">
    <source>
        <dbReference type="Google" id="ProtNLM"/>
    </source>
</evidence>
<evidence type="ECO:0000259" key="1">
    <source>
        <dbReference type="Pfam" id="PF01927"/>
    </source>
</evidence>
<dbReference type="PANTHER" id="PTHR39081:SF1">
    <property type="entry name" value="MUT7-C RNASE DOMAIN-CONTAINING PROTEIN"/>
    <property type="match status" value="1"/>
</dbReference>
<feature type="domain" description="Ubiquitin Mut7-C" evidence="2">
    <location>
        <begin position="5"/>
        <end position="78"/>
    </location>
</feature>
<dbReference type="Pfam" id="PF01927">
    <property type="entry name" value="Mut7-C"/>
    <property type="match status" value="1"/>
</dbReference>
<dbReference type="PATRIC" id="fig|518642.10.peg.2344"/>
<protein>
    <recommendedName>
        <fullName evidence="5">Mut7-C ubiquitin/RNAse domain-containing protein</fullName>
    </recommendedName>
</protein>
<dbReference type="RefSeq" id="WP_216311714.1">
    <property type="nucleotide sequence ID" value="NZ_LJGW01000066.1"/>
</dbReference>
<dbReference type="EMBL" id="LJGW01000066">
    <property type="protein sequence ID" value="OEV13489.1"/>
    <property type="molecule type" value="Genomic_DNA"/>
</dbReference>
<evidence type="ECO:0000259" key="2">
    <source>
        <dbReference type="Pfam" id="PF14451"/>
    </source>
</evidence>
<dbReference type="InterPro" id="IPR027798">
    <property type="entry name" value="Ub_Mut7C"/>
</dbReference>
<evidence type="ECO:0000313" key="4">
    <source>
        <dbReference type="Proteomes" id="UP000176005"/>
    </source>
</evidence>
<organism evidence="3 4">
    <name type="scientific">Streptomyces nanshensis</name>
    <dbReference type="NCBI Taxonomy" id="518642"/>
    <lineage>
        <taxon>Bacteria</taxon>
        <taxon>Bacillati</taxon>
        <taxon>Actinomycetota</taxon>
        <taxon>Actinomycetes</taxon>
        <taxon>Kitasatosporales</taxon>
        <taxon>Streptomycetaceae</taxon>
        <taxon>Streptomyces</taxon>
    </lineage>
</organism>
<dbReference type="Proteomes" id="UP000176005">
    <property type="component" value="Unassembled WGS sequence"/>
</dbReference>
<accession>A0A1E7LB99</accession>
<feature type="domain" description="Mut7-C RNAse" evidence="1">
    <location>
        <begin position="98"/>
        <end position="238"/>
    </location>
</feature>
<name>A0A1E7LB99_9ACTN</name>